<accession>A0A7C6Z2Z3</accession>
<comment type="caution">
    <text evidence="1">The sequence shown here is derived from an EMBL/GenBank/DDBJ whole genome shotgun (WGS) entry which is preliminary data.</text>
</comment>
<organism evidence="1 2">
    <name type="scientific">Desulfitobacterium dehalogenans</name>
    <dbReference type="NCBI Taxonomy" id="36854"/>
    <lineage>
        <taxon>Bacteria</taxon>
        <taxon>Bacillati</taxon>
        <taxon>Bacillota</taxon>
        <taxon>Clostridia</taxon>
        <taxon>Eubacteriales</taxon>
        <taxon>Desulfitobacteriaceae</taxon>
        <taxon>Desulfitobacterium</taxon>
    </lineage>
</organism>
<reference evidence="1 2" key="1">
    <citation type="journal article" date="2020" name="Biotechnol. Biofuels">
        <title>New insights from the biogas microbiome by comprehensive genome-resolved metagenomics of nearly 1600 species originating from multiple anaerobic digesters.</title>
        <authorList>
            <person name="Campanaro S."/>
            <person name="Treu L."/>
            <person name="Rodriguez-R L.M."/>
            <person name="Kovalovszki A."/>
            <person name="Ziels R.M."/>
            <person name="Maus I."/>
            <person name="Zhu X."/>
            <person name="Kougias P.G."/>
            <person name="Basile A."/>
            <person name="Luo G."/>
            <person name="Schluter A."/>
            <person name="Konstantinidis K.T."/>
            <person name="Angelidaki I."/>
        </authorList>
    </citation>
    <scope>NUCLEOTIDE SEQUENCE [LARGE SCALE GENOMIC DNA]</scope>
    <source>
        <strain evidence="1">AS05jafATM_4</strain>
    </source>
</reference>
<name>A0A7C6Z2Z3_9FIRM</name>
<dbReference type="AlphaFoldDB" id="A0A7C6Z2Z3"/>
<dbReference type="EMBL" id="DUTF01000088">
    <property type="protein sequence ID" value="HHY25886.1"/>
    <property type="molecule type" value="Genomic_DNA"/>
</dbReference>
<evidence type="ECO:0000313" key="2">
    <source>
        <dbReference type="Proteomes" id="UP000553059"/>
    </source>
</evidence>
<sequence length="49" mass="5403">MEHDKIVQLAGSLHYCKALERQLATTTPVFDAQGNCLGLIGTIHHVNEE</sequence>
<proteinExistence type="predicted"/>
<gene>
    <name evidence="1" type="ORF">GX523_03875</name>
</gene>
<protein>
    <submittedName>
        <fullName evidence="1">Uncharacterized protein</fullName>
    </submittedName>
</protein>
<dbReference type="Gene3D" id="3.30.450.40">
    <property type="match status" value="1"/>
</dbReference>
<dbReference type="Proteomes" id="UP000553059">
    <property type="component" value="Unassembled WGS sequence"/>
</dbReference>
<dbReference type="InterPro" id="IPR029016">
    <property type="entry name" value="GAF-like_dom_sf"/>
</dbReference>
<evidence type="ECO:0000313" key="1">
    <source>
        <dbReference type="EMBL" id="HHY25886.1"/>
    </source>
</evidence>